<dbReference type="GO" id="GO:0016887">
    <property type="term" value="F:ATP hydrolysis activity"/>
    <property type="evidence" value="ECO:0007669"/>
    <property type="project" value="InterPro"/>
</dbReference>
<dbReference type="FunFam" id="1.20.1250.20:FF:000013">
    <property type="entry name" value="MFS general substrate transporter"/>
    <property type="match status" value="1"/>
</dbReference>
<dbReference type="FunFam" id="1.20.1250.20:FF:000018">
    <property type="entry name" value="MFS transporter permease"/>
    <property type="match status" value="1"/>
</dbReference>
<dbReference type="PANTHER" id="PTHR43791">
    <property type="entry name" value="PERMEASE-RELATED"/>
    <property type="match status" value="1"/>
</dbReference>
<sequence length="1296" mass="143992">MRRPPVRLLPRSIYNRRYGTSTTRLPIIRISNGTFYRHHPNSSLASTTPNPPLFENLNFELPSFASKKEYWSILGPSSSGKTTFLQILGGKYFSIPPTARAYPYLESDEIEKKDHQLRNPERDLRHVGFDGEQGLGGQAPQSAYLSARYESRREDTDFSVLDYLQGNTELNPSQDIGGKKIDIASLERVIRDLSLEDLVDMPVSNLSNGQTRRARIARALLGKPEVLLLDEPFMGLDPPTLLSLSPMLRGLAEANAPRLVLSLRPQDPIPDWITHLVYLKGNCQVAFKGAKAKVLEQVKDYVGAVKNGDIEPDVQMHLYSMLEVGRSLTEYGVIDAGPPPSSRLSPHHHQNPWRVMTDDTFDIKRLTPTELQRYQEAKRRLDEDPENVSKDDKVILGSSPRKAAMETATLSRDGYLLKDLQSPEIGSPLIEMEGASISYGSKRVLGNWKQEVDGELRDGLWWTVKRGERWGIFGPNGSGKTTILSLICSDHPQTYSLPIRLFGQSRLPEPGRPGISIFDIQARIGHSSPEIHNHIPRSHTLRQVLENAWSDTFRGVPKLDASASDKIDACLRWFEQDFRPGVDTSQESAEEVQLLKSQKSHLASSTIKAPVEAEVESRPTWADDLLFGGLPFSAQRVALFLRAIIKQPDLVILDEAFSGMDDGVRDRCLLFLAHGEAKILSYVTAHHSGSPSIKSRQPRFAESAISKAGMVKVGGLAKDQALICISHVREEIPGSIREWICLPEANTAMESRHTPIQELSPDSSSRSPSNTQLTPDTDSDGSDLELSEMGESHKLQRRSSDPEKVWDAEGGEDDDVGEEGEYPDNSGRRRRASVSTVQSYQLYTPDEERAVVRKFDRKLVLFVALLYMLSFLDRSNIGNAKIAGLDIDLDLDSNRYEWVITAFYIAYISFEWMSILWKIVPAHIYITAIVLSWGLIASLQSVATSFAGLLVLRILLGIGEAGFTGIPFYLSFFFKREELALRTGFFISAAPLATSFASTLAWAIIALGKHGPIAPWRLLFLIEGFPSVLVAVIAWNIIPDSPSTAPYLTAREKRVARLRLRKSKSSHSKKESKNGLNVKEMLSTITDPKTYITAAMFFLTNLAFSSLPVFLPTIIHEMGHSPKRAQALSAPPYLVAFLAVLLTAHLSDKHRARSAFIIFHALLSALGYALICISGRYEWNNWIRYAGVYPAAVGFFSVVTIVITWSINNQEGASRQGAGFAVLQVIGQCGPLVGVRLYPEEEAPFYVRGMGICAGAMVGVAVLAGGLRVYLGRRNRRGEYGKIGDRGGKEAFMYML</sequence>
<dbReference type="InterPro" id="IPR036259">
    <property type="entry name" value="MFS_trans_sf"/>
</dbReference>
<dbReference type="SUPFAM" id="SSF52540">
    <property type="entry name" value="P-loop containing nucleoside triphosphate hydrolases"/>
    <property type="match status" value="3"/>
</dbReference>
<dbReference type="PROSITE" id="PS50893">
    <property type="entry name" value="ABC_TRANSPORTER_2"/>
    <property type="match status" value="1"/>
</dbReference>
<organism evidence="11 12">
    <name type="scientific">Lachnellula hyalina</name>
    <dbReference type="NCBI Taxonomy" id="1316788"/>
    <lineage>
        <taxon>Eukaryota</taxon>
        <taxon>Fungi</taxon>
        <taxon>Dikarya</taxon>
        <taxon>Ascomycota</taxon>
        <taxon>Pezizomycotina</taxon>
        <taxon>Leotiomycetes</taxon>
        <taxon>Helotiales</taxon>
        <taxon>Lachnaceae</taxon>
        <taxon>Lachnellula</taxon>
    </lineage>
</organism>
<dbReference type="GO" id="GO:0005524">
    <property type="term" value="F:ATP binding"/>
    <property type="evidence" value="ECO:0007669"/>
    <property type="project" value="UniProtKB-KW"/>
</dbReference>
<evidence type="ECO:0000313" key="11">
    <source>
        <dbReference type="EMBL" id="TVY30258.1"/>
    </source>
</evidence>
<keyword evidence="6 9" id="KW-1133">Transmembrane helix</keyword>
<dbReference type="Pfam" id="PF07690">
    <property type="entry name" value="MFS_1"/>
    <property type="match status" value="1"/>
</dbReference>
<name>A0A8H8R951_9HELO</name>
<feature type="region of interest" description="Disordered" evidence="8">
    <location>
        <begin position="751"/>
        <end position="832"/>
    </location>
</feature>
<evidence type="ECO:0000256" key="3">
    <source>
        <dbReference type="ARBA" id="ARBA00022692"/>
    </source>
</evidence>
<dbReference type="Proteomes" id="UP000431533">
    <property type="component" value="Unassembled WGS sequence"/>
</dbReference>
<feature type="transmembrane region" description="Helical" evidence="9">
    <location>
        <begin position="1018"/>
        <end position="1038"/>
    </location>
</feature>
<keyword evidence="5" id="KW-0067">ATP-binding</keyword>
<dbReference type="InterPro" id="IPR003593">
    <property type="entry name" value="AAA+_ATPase"/>
</dbReference>
<dbReference type="InterPro" id="IPR003439">
    <property type="entry name" value="ABC_transporter-like_ATP-bd"/>
</dbReference>
<dbReference type="SMART" id="SM00382">
    <property type="entry name" value="AAA"/>
    <property type="match status" value="2"/>
</dbReference>
<feature type="transmembrane region" description="Helical" evidence="9">
    <location>
        <begin position="923"/>
        <end position="943"/>
    </location>
</feature>
<dbReference type="Pfam" id="PF00005">
    <property type="entry name" value="ABC_tran"/>
    <property type="match status" value="2"/>
</dbReference>
<feature type="transmembrane region" description="Helical" evidence="9">
    <location>
        <begin position="1185"/>
        <end position="1207"/>
    </location>
</feature>
<dbReference type="GeneID" id="41980937"/>
<dbReference type="GO" id="GO:0016020">
    <property type="term" value="C:membrane"/>
    <property type="evidence" value="ECO:0007669"/>
    <property type="project" value="UniProtKB-SubCell"/>
</dbReference>
<feature type="transmembrane region" description="Helical" evidence="9">
    <location>
        <begin position="1152"/>
        <end position="1173"/>
    </location>
</feature>
<dbReference type="InterPro" id="IPR011701">
    <property type="entry name" value="MFS"/>
</dbReference>
<proteinExistence type="predicted"/>
<feature type="transmembrane region" description="Helical" evidence="9">
    <location>
        <begin position="1245"/>
        <end position="1267"/>
    </location>
</feature>
<comment type="subcellular location">
    <subcellularLocation>
        <location evidence="1">Membrane</location>
        <topology evidence="1">Multi-pass membrane protein</topology>
    </subcellularLocation>
</comment>
<evidence type="ECO:0000256" key="7">
    <source>
        <dbReference type="ARBA" id="ARBA00023136"/>
    </source>
</evidence>
<evidence type="ECO:0000313" key="12">
    <source>
        <dbReference type="Proteomes" id="UP000431533"/>
    </source>
</evidence>
<feature type="compositionally biased region" description="Acidic residues" evidence="8">
    <location>
        <begin position="777"/>
        <end position="788"/>
    </location>
</feature>
<evidence type="ECO:0000256" key="2">
    <source>
        <dbReference type="ARBA" id="ARBA00022448"/>
    </source>
</evidence>
<dbReference type="Gene3D" id="3.40.50.300">
    <property type="entry name" value="P-loop containing nucleotide triphosphate hydrolases"/>
    <property type="match status" value="2"/>
</dbReference>
<keyword evidence="2" id="KW-0813">Transport</keyword>
<keyword evidence="12" id="KW-1185">Reference proteome</keyword>
<dbReference type="RefSeq" id="XP_031009044.1">
    <property type="nucleotide sequence ID" value="XM_031145730.1"/>
</dbReference>
<feature type="compositionally biased region" description="Acidic residues" evidence="8">
    <location>
        <begin position="809"/>
        <end position="822"/>
    </location>
</feature>
<keyword evidence="3 9" id="KW-0812">Transmembrane</keyword>
<feature type="transmembrane region" description="Helical" evidence="9">
    <location>
        <begin position="1091"/>
        <end position="1115"/>
    </location>
</feature>
<feature type="compositionally biased region" description="Basic and acidic residues" evidence="8">
    <location>
        <begin position="790"/>
        <end position="807"/>
    </location>
</feature>
<protein>
    <submittedName>
        <fullName evidence="11">Putative transporter</fullName>
    </submittedName>
</protein>
<accession>A0A8H8R951</accession>
<dbReference type="GO" id="GO:0022857">
    <property type="term" value="F:transmembrane transporter activity"/>
    <property type="evidence" value="ECO:0007669"/>
    <property type="project" value="InterPro"/>
</dbReference>
<dbReference type="SUPFAM" id="SSF103473">
    <property type="entry name" value="MFS general substrate transporter"/>
    <property type="match status" value="1"/>
</dbReference>
<feature type="compositionally biased region" description="Low complexity" evidence="8">
    <location>
        <begin position="760"/>
        <end position="769"/>
    </location>
</feature>
<reference evidence="11 12" key="1">
    <citation type="submission" date="2018-05" db="EMBL/GenBank/DDBJ databases">
        <title>Genome sequencing and assembly of the regulated plant pathogen Lachnellula willkommii and related sister species for the development of diagnostic species identification markers.</title>
        <authorList>
            <person name="Giroux E."/>
            <person name="Bilodeau G."/>
        </authorList>
    </citation>
    <scope>NUCLEOTIDE SEQUENCE [LARGE SCALE GENOMIC DNA]</scope>
    <source>
        <strain evidence="11 12">CBS 185.66</strain>
    </source>
</reference>
<evidence type="ECO:0000256" key="9">
    <source>
        <dbReference type="SAM" id="Phobius"/>
    </source>
</evidence>
<feature type="transmembrane region" description="Helical" evidence="9">
    <location>
        <begin position="950"/>
        <end position="972"/>
    </location>
</feature>
<evidence type="ECO:0000256" key="4">
    <source>
        <dbReference type="ARBA" id="ARBA00022741"/>
    </source>
</evidence>
<gene>
    <name evidence="11" type="ORF">LHYA1_G000739</name>
</gene>
<keyword evidence="4" id="KW-0547">Nucleotide-binding</keyword>
<evidence type="ECO:0000256" key="5">
    <source>
        <dbReference type="ARBA" id="ARBA00022840"/>
    </source>
</evidence>
<dbReference type="EMBL" id="QGMH01000009">
    <property type="protein sequence ID" value="TVY30258.1"/>
    <property type="molecule type" value="Genomic_DNA"/>
</dbReference>
<feature type="transmembrane region" description="Helical" evidence="9">
    <location>
        <begin position="1127"/>
        <end position="1146"/>
    </location>
</feature>
<evidence type="ECO:0000256" key="6">
    <source>
        <dbReference type="ARBA" id="ARBA00022989"/>
    </source>
</evidence>
<feature type="transmembrane region" description="Helical" evidence="9">
    <location>
        <begin position="984"/>
        <end position="1006"/>
    </location>
</feature>
<keyword evidence="7 9" id="KW-0472">Membrane</keyword>
<comment type="caution">
    <text evidence="11">The sequence shown here is derived from an EMBL/GenBank/DDBJ whole genome shotgun (WGS) entry which is preliminary data.</text>
</comment>
<dbReference type="OrthoDB" id="10255969at2759"/>
<dbReference type="PANTHER" id="PTHR43791:SF27">
    <property type="entry name" value="TRANSPORTER, PUTATIVE (AFU_ORTHOLOGUE AFUA_2G15730)-RELATED"/>
    <property type="match status" value="1"/>
</dbReference>
<feature type="domain" description="ABC transporter" evidence="10">
    <location>
        <begin position="28"/>
        <end position="306"/>
    </location>
</feature>
<evidence type="ECO:0000256" key="1">
    <source>
        <dbReference type="ARBA" id="ARBA00004141"/>
    </source>
</evidence>
<dbReference type="Gene3D" id="1.20.1250.20">
    <property type="entry name" value="MFS general substrate transporter like domains"/>
    <property type="match status" value="2"/>
</dbReference>
<dbReference type="InterPro" id="IPR027417">
    <property type="entry name" value="P-loop_NTPase"/>
</dbReference>
<evidence type="ECO:0000259" key="10">
    <source>
        <dbReference type="PROSITE" id="PS50893"/>
    </source>
</evidence>
<evidence type="ECO:0000256" key="8">
    <source>
        <dbReference type="SAM" id="MobiDB-lite"/>
    </source>
</evidence>